<dbReference type="EMBL" id="VXIV02000188">
    <property type="protein sequence ID" value="KAF6040006.1"/>
    <property type="molecule type" value="Genomic_DNA"/>
</dbReference>
<organism evidence="9 10">
    <name type="scientific">Bugula neritina</name>
    <name type="common">Brown bryozoan</name>
    <name type="synonym">Sertularia neritina</name>
    <dbReference type="NCBI Taxonomy" id="10212"/>
    <lineage>
        <taxon>Eukaryota</taxon>
        <taxon>Metazoa</taxon>
        <taxon>Spiralia</taxon>
        <taxon>Lophotrochozoa</taxon>
        <taxon>Bryozoa</taxon>
        <taxon>Gymnolaemata</taxon>
        <taxon>Cheilostomatida</taxon>
        <taxon>Flustrina</taxon>
        <taxon>Buguloidea</taxon>
        <taxon>Bugulidae</taxon>
        <taxon>Bugula</taxon>
    </lineage>
</organism>
<gene>
    <name evidence="9" type="ORF">EB796_001693</name>
</gene>
<dbReference type="SUPFAM" id="SSF82114">
    <property type="entry name" value="Riboflavin kinase-like"/>
    <property type="match status" value="1"/>
</dbReference>
<evidence type="ECO:0000313" key="10">
    <source>
        <dbReference type="Proteomes" id="UP000593567"/>
    </source>
</evidence>
<evidence type="ECO:0000256" key="1">
    <source>
        <dbReference type="ARBA" id="ARBA00005201"/>
    </source>
</evidence>
<feature type="domain" description="Riboflavin kinase" evidence="8">
    <location>
        <begin position="13"/>
        <end position="141"/>
    </location>
</feature>
<keyword evidence="3" id="KW-0285">Flavoprotein</keyword>
<evidence type="ECO:0000256" key="7">
    <source>
        <dbReference type="ARBA" id="ARBA00022840"/>
    </source>
</evidence>
<accession>A0A7J7KPA0</accession>
<dbReference type="PANTHER" id="PTHR22749">
    <property type="entry name" value="RIBOFLAVIN KINASE/FMN ADENYLYLTRANSFERASE"/>
    <property type="match status" value="1"/>
</dbReference>
<comment type="caution">
    <text evidence="9">The sequence shown here is derived from an EMBL/GenBank/DDBJ whole genome shotgun (WGS) entry which is preliminary data.</text>
</comment>
<comment type="pathway">
    <text evidence="1">Cofactor biosynthesis; FMN biosynthesis; FMN from riboflavin (ATP route): step 1/1.</text>
</comment>
<dbReference type="GO" id="GO:0005524">
    <property type="term" value="F:ATP binding"/>
    <property type="evidence" value="ECO:0007669"/>
    <property type="project" value="UniProtKB-KW"/>
</dbReference>
<protein>
    <recommendedName>
        <fullName evidence="2">riboflavin kinase</fullName>
        <ecNumber evidence="2">2.7.1.26</ecNumber>
    </recommendedName>
</protein>
<dbReference type="InterPro" id="IPR015865">
    <property type="entry name" value="Riboflavin_kinase_bac/euk"/>
</dbReference>
<dbReference type="EC" id="2.7.1.26" evidence="2"/>
<keyword evidence="5" id="KW-0808">Transferase</keyword>
<evidence type="ECO:0000259" key="8">
    <source>
        <dbReference type="SMART" id="SM00904"/>
    </source>
</evidence>
<dbReference type="GO" id="GO:0009398">
    <property type="term" value="P:FMN biosynthetic process"/>
    <property type="evidence" value="ECO:0007669"/>
    <property type="project" value="UniProtKB-UniPathway"/>
</dbReference>
<dbReference type="GO" id="GO:0008531">
    <property type="term" value="F:riboflavin kinase activity"/>
    <property type="evidence" value="ECO:0007669"/>
    <property type="project" value="UniProtKB-EC"/>
</dbReference>
<dbReference type="Gene3D" id="2.40.30.30">
    <property type="entry name" value="Riboflavin kinase-like"/>
    <property type="match status" value="1"/>
</dbReference>
<dbReference type="GO" id="GO:0005739">
    <property type="term" value="C:mitochondrion"/>
    <property type="evidence" value="ECO:0007669"/>
    <property type="project" value="TreeGrafter"/>
</dbReference>
<dbReference type="AlphaFoldDB" id="A0A7J7KPA0"/>
<keyword evidence="10" id="KW-1185">Reference proteome</keyword>
<sequence length="190" mass="21199">MDQNELAKTARMALPFFASGTVVHGFGRGSKELGVPTANLADEVVDNLPDQLTCGVYCGFASVNHGTVYPMCLSIGWNPYYKNEKRTMETHIMHSFDKDFYGEILKIVIVEYIRPMLDFKSLEELKLAISSDIRISTEKLLEEKCAEFSKHKFSVHLSSTLIDSCRTESSSLSLSNNISLGRVFTASLQS</sequence>
<name>A0A7J7KPA0_BUGNE</name>
<evidence type="ECO:0000256" key="5">
    <source>
        <dbReference type="ARBA" id="ARBA00022679"/>
    </source>
</evidence>
<keyword evidence="6" id="KW-0547">Nucleotide-binding</keyword>
<dbReference type="UniPathway" id="UPA00276">
    <property type="reaction ID" value="UER00406"/>
</dbReference>
<dbReference type="InterPro" id="IPR023468">
    <property type="entry name" value="Riboflavin_kinase"/>
</dbReference>
<dbReference type="Pfam" id="PF01687">
    <property type="entry name" value="Flavokinase"/>
    <property type="match status" value="1"/>
</dbReference>
<evidence type="ECO:0000313" key="9">
    <source>
        <dbReference type="EMBL" id="KAF6040006.1"/>
    </source>
</evidence>
<dbReference type="GO" id="GO:0009231">
    <property type="term" value="P:riboflavin biosynthetic process"/>
    <property type="evidence" value="ECO:0007669"/>
    <property type="project" value="InterPro"/>
</dbReference>
<keyword evidence="4" id="KW-0288">FMN</keyword>
<dbReference type="SMART" id="SM00904">
    <property type="entry name" value="Flavokinase"/>
    <property type="match status" value="1"/>
</dbReference>
<evidence type="ECO:0000256" key="6">
    <source>
        <dbReference type="ARBA" id="ARBA00022741"/>
    </source>
</evidence>
<dbReference type="OrthoDB" id="276388at2759"/>
<dbReference type="Proteomes" id="UP000593567">
    <property type="component" value="Unassembled WGS sequence"/>
</dbReference>
<evidence type="ECO:0000256" key="3">
    <source>
        <dbReference type="ARBA" id="ARBA00022630"/>
    </source>
</evidence>
<proteinExistence type="predicted"/>
<dbReference type="PANTHER" id="PTHR22749:SF6">
    <property type="entry name" value="RIBOFLAVIN KINASE"/>
    <property type="match status" value="1"/>
</dbReference>
<reference evidence="9" key="1">
    <citation type="submission" date="2020-06" db="EMBL/GenBank/DDBJ databases">
        <title>Draft genome of Bugula neritina, a colonial animal packing powerful symbionts and potential medicines.</title>
        <authorList>
            <person name="Rayko M."/>
        </authorList>
    </citation>
    <scope>NUCLEOTIDE SEQUENCE [LARGE SCALE GENOMIC DNA]</scope>
    <source>
        <strain evidence="9">Kwan_BN1</strain>
    </source>
</reference>
<keyword evidence="7" id="KW-0067">ATP-binding</keyword>
<dbReference type="InterPro" id="IPR023465">
    <property type="entry name" value="Riboflavin_kinase_dom_sf"/>
</dbReference>
<evidence type="ECO:0000256" key="2">
    <source>
        <dbReference type="ARBA" id="ARBA00012105"/>
    </source>
</evidence>
<evidence type="ECO:0000256" key="4">
    <source>
        <dbReference type="ARBA" id="ARBA00022643"/>
    </source>
</evidence>